<organism evidence="2 3">
    <name type="scientific">Methanogenium marinum</name>
    <dbReference type="NCBI Taxonomy" id="348610"/>
    <lineage>
        <taxon>Archaea</taxon>
        <taxon>Methanobacteriati</taxon>
        <taxon>Methanobacteriota</taxon>
        <taxon>Stenosarchaea group</taxon>
        <taxon>Methanomicrobia</taxon>
        <taxon>Methanomicrobiales</taxon>
        <taxon>Methanomicrobiaceae</taxon>
        <taxon>Methanogenium</taxon>
    </lineage>
</organism>
<sequence>MRIRQIEMLLEKCAGFPDPDARSEQYATPAVVAARFLHEADCQGDIRGMRVVDLGCGTGILACGAALLGAGEVIGIDWDEGALAVARENAAKLGVEVTFLGADISHSREAIPPADTVIMNPPFGAQRAHADRPFIDAGLASADVVWGIFNSGSRSFLESYIRGRADVETVISATFPIRRTFAHHTRDIMAIPVDFIRLVRNGEEEL</sequence>
<dbReference type="EMBL" id="JAKELO010000002">
    <property type="protein sequence ID" value="MDE4907965.1"/>
    <property type="molecule type" value="Genomic_DNA"/>
</dbReference>
<comment type="caution">
    <text evidence="2">The sequence shown here is derived from an EMBL/GenBank/DDBJ whole genome shotgun (WGS) entry which is preliminary data.</text>
</comment>
<reference evidence="2" key="1">
    <citation type="submission" date="2022-01" db="EMBL/GenBank/DDBJ databases">
        <title>Draft genome of Methanogenium marinum DSM 15558.</title>
        <authorList>
            <person name="Chen S.-C."/>
            <person name="You Y.-T."/>
        </authorList>
    </citation>
    <scope>NUCLEOTIDE SEQUENCE</scope>
    <source>
        <strain evidence="2">DSM 15558</strain>
    </source>
</reference>
<accession>A0A9Q4KV32</accession>
<dbReference type="InterPro" id="IPR029063">
    <property type="entry name" value="SAM-dependent_MTases_sf"/>
</dbReference>
<dbReference type="SUPFAM" id="SSF53335">
    <property type="entry name" value="S-adenosyl-L-methionine-dependent methyltransferases"/>
    <property type="match status" value="1"/>
</dbReference>
<dbReference type="AlphaFoldDB" id="A0A9Q4KV32"/>
<dbReference type="InterPro" id="IPR051720">
    <property type="entry name" value="rRNA_MeTrfase/Polyamine_Synth"/>
</dbReference>
<dbReference type="RefSeq" id="WP_274924606.1">
    <property type="nucleotide sequence ID" value="NZ_JAKELO010000002.1"/>
</dbReference>
<dbReference type="Proteomes" id="UP001143747">
    <property type="component" value="Unassembled WGS sequence"/>
</dbReference>
<evidence type="ECO:0000259" key="1">
    <source>
        <dbReference type="Pfam" id="PF13847"/>
    </source>
</evidence>
<evidence type="ECO:0000313" key="2">
    <source>
        <dbReference type="EMBL" id="MDE4907965.1"/>
    </source>
</evidence>
<dbReference type="InterPro" id="IPR025714">
    <property type="entry name" value="Methyltranfer_dom"/>
</dbReference>
<dbReference type="PANTHER" id="PTHR23290">
    <property type="entry name" value="RRNA N6-ADENOSINE-METHYLTRANSFERASE METTL5"/>
    <property type="match status" value="1"/>
</dbReference>
<gene>
    <name evidence="2" type="ORF">L0665_04995</name>
</gene>
<feature type="domain" description="Methyltransferase" evidence="1">
    <location>
        <begin position="48"/>
        <end position="120"/>
    </location>
</feature>
<keyword evidence="3" id="KW-1185">Reference proteome</keyword>
<dbReference type="CDD" id="cd02440">
    <property type="entry name" value="AdoMet_MTases"/>
    <property type="match status" value="1"/>
</dbReference>
<name>A0A9Q4KV32_9EURY</name>
<dbReference type="GO" id="GO:0016740">
    <property type="term" value="F:transferase activity"/>
    <property type="evidence" value="ECO:0007669"/>
    <property type="project" value="UniProtKB-ARBA"/>
</dbReference>
<protein>
    <submittedName>
        <fullName evidence="2">METTL5 family protein</fullName>
    </submittedName>
</protein>
<proteinExistence type="predicted"/>
<evidence type="ECO:0000313" key="3">
    <source>
        <dbReference type="Proteomes" id="UP001143747"/>
    </source>
</evidence>
<dbReference type="Gene3D" id="3.40.50.150">
    <property type="entry name" value="Vaccinia Virus protein VP39"/>
    <property type="match status" value="1"/>
</dbReference>
<dbReference type="PANTHER" id="PTHR23290:SF0">
    <property type="entry name" value="RRNA N6-ADENOSINE-METHYLTRANSFERASE METTL5"/>
    <property type="match status" value="1"/>
</dbReference>
<dbReference type="Pfam" id="PF13847">
    <property type="entry name" value="Methyltransf_31"/>
    <property type="match status" value="1"/>
</dbReference>